<dbReference type="EMBL" id="CP022579">
    <property type="protein sequence ID" value="QEL65792.1"/>
    <property type="molecule type" value="Genomic_DNA"/>
</dbReference>
<dbReference type="Pfam" id="PF00171">
    <property type="entry name" value="Aldedh"/>
    <property type="match status" value="1"/>
</dbReference>
<protein>
    <submittedName>
        <fullName evidence="3">Malonate-semialdehyde dehydrogenase (Acetylating) / methylmalonate-semialdehyde dehydrogenase</fullName>
    </submittedName>
</protein>
<name>A0A5C1EA50_9RHOO</name>
<sequence>MMTSSDAPALPLWIGGRAFLTVTPGFFDLADASGQVRYRVPLGGADELAEAVRSCQRALPGWSATAPAERAARLLALAESVETYAGHLVKLITEDTGAAMDAAQAEVAAAVAALRAAAGTLETKATSQSPEVVAVMADSTRCFEGLVAKSAPVLAFGGVVILKPSPRGPSAAVALAELATRAGLPDGAVNLVHGDDALVAALAASPEVARVLFAGEEALAVKLRQKLGDRLVAA</sequence>
<dbReference type="GO" id="GO:0016491">
    <property type="term" value="F:oxidoreductase activity"/>
    <property type="evidence" value="ECO:0007669"/>
    <property type="project" value="UniProtKB-KW"/>
</dbReference>
<accession>A0A5C1EA50</accession>
<dbReference type="PANTHER" id="PTHR11699">
    <property type="entry name" value="ALDEHYDE DEHYDROGENASE-RELATED"/>
    <property type="match status" value="1"/>
</dbReference>
<dbReference type="AlphaFoldDB" id="A0A5C1EA50"/>
<proteinExistence type="predicted"/>
<gene>
    <name evidence="3" type="primary">mmsA</name>
    <name evidence="3" type="ORF">OTERR_23160</name>
</gene>
<dbReference type="KEGG" id="otr:OTERR_23160"/>
<dbReference type="InterPro" id="IPR016162">
    <property type="entry name" value="Ald_DH_N"/>
</dbReference>
<dbReference type="RefSeq" id="WP_149425880.1">
    <property type="nucleotide sequence ID" value="NZ_CP022579.1"/>
</dbReference>
<dbReference type="InterPro" id="IPR016161">
    <property type="entry name" value="Ald_DH/histidinol_DH"/>
</dbReference>
<dbReference type="SUPFAM" id="SSF53720">
    <property type="entry name" value="ALDH-like"/>
    <property type="match status" value="1"/>
</dbReference>
<feature type="domain" description="Aldehyde dehydrogenase" evidence="2">
    <location>
        <begin position="32"/>
        <end position="230"/>
    </location>
</feature>
<evidence type="ECO:0000256" key="1">
    <source>
        <dbReference type="ARBA" id="ARBA00023002"/>
    </source>
</evidence>
<evidence type="ECO:0000259" key="2">
    <source>
        <dbReference type="Pfam" id="PF00171"/>
    </source>
</evidence>
<keyword evidence="4" id="KW-1185">Reference proteome</keyword>
<dbReference type="Proteomes" id="UP000323671">
    <property type="component" value="Chromosome"/>
</dbReference>
<dbReference type="Gene3D" id="3.40.605.10">
    <property type="entry name" value="Aldehyde Dehydrogenase, Chain A, domain 1"/>
    <property type="match status" value="1"/>
</dbReference>
<reference evidence="3 4" key="1">
    <citation type="submission" date="2017-07" db="EMBL/GenBank/DDBJ databases">
        <title>Complete genome sequence of Oryzomicrobium terrae TPP412.</title>
        <authorList>
            <person name="Chiu L.-W."/>
            <person name="Lo K.-J."/>
            <person name="Tsai Y.-M."/>
            <person name="Lin S.-S."/>
            <person name="Kuo C.-H."/>
            <person name="Liu C.-T."/>
        </authorList>
    </citation>
    <scope>NUCLEOTIDE SEQUENCE [LARGE SCALE GENOMIC DNA]</scope>
    <source>
        <strain evidence="3 4">TPP412</strain>
    </source>
</reference>
<keyword evidence="1" id="KW-0560">Oxidoreductase</keyword>
<dbReference type="InterPro" id="IPR015590">
    <property type="entry name" value="Aldehyde_DH_dom"/>
</dbReference>
<evidence type="ECO:0000313" key="3">
    <source>
        <dbReference type="EMBL" id="QEL65792.1"/>
    </source>
</evidence>
<organism evidence="3 4">
    <name type="scientific">Oryzomicrobium terrae</name>
    <dbReference type="NCBI Taxonomy" id="1735038"/>
    <lineage>
        <taxon>Bacteria</taxon>
        <taxon>Pseudomonadati</taxon>
        <taxon>Pseudomonadota</taxon>
        <taxon>Betaproteobacteria</taxon>
        <taxon>Rhodocyclales</taxon>
        <taxon>Rhodocyclaceae</taxon>
        <taxon>Oryzomicrobium</taxon>
    </lineage>
</organism>
<evidence type="ECO:0000313" key="4">
    <source>
        <dbReference type="Proteomes" id="UP000323671"/>
    </source>
</evidence>